<keyword evidence="2" id="KW-1185">Reference proteome</keyword>
<comment type="caution">
    <text evidence="1">The sequence shown here is derived from an EMBL/GenBank/DDBJ whole genome shotgun (WGS) entry which is preliminary data.</text>
</comment>
<organism evidence="1 2">
    <name type="scientific">Hypoxylon rubiginosum</name>
    <dbReference type="NCBI Taxonomy" id="110542"/>
    <lineage>
        <taxon>Eukaryota</taxon>
        <taxon>Fungi</taxon>
        <taxon>Dikarya</taxon>
        <taxon>Ascomycota</taxon>
        <taxon>Pezizomycotina</taxon>
        <taxon>Sordariomycetes</taxon>
        <taxon>Xylariomycetidae</taxon>
        <taxon>Xylariales</taxon>
        <taxon>Hypoxylaceae</taxon>
        <taxon>Hypoxylon</taxon>
    </lineage>
</organism>
<evidence type="ECO:0000313" key="1">
    <source>
        <dbReference type="EMBL" id="KAI6087287.1"/>
    </source>
</evidence>
<dbReference type="EMBL" id="MU394309">
    <property type="protein sequence ID" value="KAI6087287.1"/>
    <property type="molecule type" value="Genomic_DNA"/>
</dbReference>
<name>A0ACC0D3F9_9PEZI</name>
<sequence length="409" mass="43261">MGILTSTVALLAIPGASAQLNQLAKAAGKLYFGSATDNGELSDTAYVNILKDSNMFGQITPGNGQKWQYTEPSQGSFSYTSGDQIVDFAKANDQIVRCHTLVWYSQLPSWGADGSWSTSQLTSIINTHIANEVGHYKGQCYSWDVVNEALNEDGTYRDSVFYKVLGDSYIPIAFKAADAADPDAKLYYNDYNIEGAGAKQQAAAKIVKLVKDAGARIDGVGMQAHLIVGSVPSQSDLESAMESYLSAGVIELAYTELDIRFNSLPASDSGLQQQAGDYETVTKACLAVDACVGITIWDYTDKYSWIPSVFNGAGAALLWDENFSEKPAYSTVSSVLQAAATGAAGVTSTAKSTVQASTTPATSAKPTASSGDCAISQWGQCGGEGFTGCTACASGYTCSYSNDYYSQCL</sequence>
<accession>A0ACC0D3F9</accession>
<reference evidence="1 2" key="1">
    <citation type="journal article" date="2022" name="New Phytol.">
        <title>Ecological generalism drives hyperdiversity of secondary metabolite gene clusters in xylarialean endophytes.</title>
        <authorList>
            <person name="Franco M.E.E."/>
            <person name="Wisecaver J.H."/>
            <person name="Arnold A.E."/>
            <person name="Ju Y.M."/>
            <person name="Slot J.C."/>
            <person name="Ahrendt S."/>
            <person name="Moore L.P."/>
            <person name="Eastman K.E."/>
            <person name="Scott K."/>
            <person name="Konkel Z."/>
            <person name="Mondo S.J."/>
            <person name="Kuo A."/>
            <person name="Hayes R.D."/>
            <person name="Haridas S."/>
            <person name="Andreopoulos B."/>
            <person name="Riley R."/>
            <person name="LaButti K."/>
            <person name="Pangilinan J."/>
            <person name="Lipzen A."/>
            <person name="Amirebrahimi M."/>
            <person name="Yan J."/>
            <person name="Adam C."/>
            <person name="Keymanesh K."/>
            <person name="Ng V."/>
            <person name="Louie K."/>
            <person name="Northen T."/>
            <person name="Drula E."/>
            <person name="Henrissat B."/>
            <person name="Hsieh H.M."/>
            <person name="Youens-Clark K."/>
            <person name="Lutzoni F."/>
            <person name="Miadlikowska J."/>
            <person name="Eastwood D.C."/>
            <person name="Hamelin R.C."/>
            <person name="Grigoriev I.V."/>
            <person name="U'Ren J.M."/>
        </authorList>
    </citation>
    <scope>NUCLEOTIDE SEQUENCE [LARGE SCALE GENOMIC DNA]</scope>
    <source>
        <strain evidence="1 2">ER1909</strain>
    </source>
</reference>
<evidence type="ECO:0000313" key="2">
    <source>
        <dbReference type="Proteomes" id="UP001497680"/>
    </source>
</evidence>
<gene>
    <name evidence="1" type="ORF">F4821DRAFT_278115</name>
</gene>
<protein>
    <submittedName>
        <fullName evidence="1">Carbohydrate-binding module family 1 protein</fullName>
    </submittedName>
</protein>
<dbReference type="Proteomes" id="UP001497680">
    <property type="component" value="Unassembled WGS sequence"/>
</dbReference>
<proteinExistence type="predicted"/>